<organism evidence="4 5">
    <name type="scientific">Stichopus japonicus</name>
    <name type="common">Sea cucumber</name>
    <dbReference type="NCBI Taxonomy" id="307972"/>
    <lineage>
        <taxon>Eukaryota</taxon>
        <taxon>Metazoa</taxon>
        <taxon>Echinodermata</taxon>
        <taxon>Eleutherozoa</taxon>
        <taxon>Echinozoa</taxon>
        <taxon>Holothuroidea</taxon>
        <taxon>Aspidochirotacea</taxon>
        <taxon>Aspidochirotida</taxon>
        <taxon>Stichopodidae</taxon>
        <taxon>Apostichopus</taxon>
    </lineage>
</organism>
<protein>
    <submittedName>
        <fullName evidence="4">Putative ras-responsive element-binding protein 1</fullName>
    </submittedName>
</protein>
<feature type="non-terminal residue" evidence="4">
    <location>
        <position position="172"/>
    </location>
</feature>
<dbReference type="AlphaFoldDB" id="A0A2G8JES6"/>
<dbReference type="SUPFAM" id="SSF57667">
    <property type="entry name" value="beta-beta-alpha zinc fingers"/>
    <property type="match status" value="2"/>
</dbReference>
<dbReference type="Gene3D" id="3.30.160.60">
    <property type="entry name" value="Classic Zinc Finger"/>
    <property type="match status" value="3"/>
</dbReference>
<dbReference type="InterPro" id="IPR013087">
    <property type="entry name" value="Znf_C2H2_type"/>
</dbReference>
<dbReference type="GO" id="GO:0008270">
    <property type="term" value="F:zinc ion binding"/>
    <property type="evidence" value="ECO:0007669"/>
    <property type="project" value="UniProtKB-KW"/>
</dbReference>
<evidence type="ECO:0000256" key="1">
    <source>
        <dbReference type="PROSITE-ProRule" id="PRU00042"/>
    </source>
</evidence>
<sequence>MLTPAEFASANSHIDEDELERERMMTEDSDGWNDGSSGQKFSHVCKFCSKAFPFRSTLKVHVRSHMGLTPYKCMLCDYSSADKSTLVRHMRTHSGERPYSCKLCGFPFTTKANCERHVKKRHAKLSKLDIDVNIQHHPLQRLPEQGQFRSPDTICKICNRDFKFFRDLQNHM</sequence>
<dbReference type="PANTHER" id="PTHR46451:SF1">
    <property type="entry name" value="RAS-RESPONSIVE ELEMENT-BINDING PROTEIN 1"/>
    <property type="match status" value="1"/>
</dbReference>
<dbReference type="Proteomes" id="UP000230750">
    <property type="component" value="Unassembled WGS sequence"/>
</dbReference>
<dbReference type="SMART" id="SM00355">
    <property type="entry name" value="ZnF_C2H2"/>
    <property type="match status" value="3"/>
</dbReference>
<dbReference type="OrthoDB" id="3437960at2759"/>
<dbReference type="STRING" id="307972.A0A2G8JES6"/>
<dbReference type="GO" id="GO:0000978">
    <property type="term" value="F:RNA polymerase II cis-regulatory region sequence-specific DNA binding"/>
    <property type="evidence" value="ECO:0007669"/>
    <property type="project" value="TreeGrafter"/>
</dbReference>
<dbReference type="InterPro" id="IPR036236">
    <property type="entry name" value="Znf_C2H2_sf"/>
</dbReference>
<dbReference type="EMBL" id="MRZV01002236">
    <property type="protein sequence ID" value="PIK34244.1"/>
    <property type="molecule type" value="Genomic_DNA"/>
</dbReference>
<feature type="domain" description="C2H2-type" evidence="3">
    <location>
        <begin position="71"/>
        <end position="98"/>
    </location>
</feature>
<dbReference type="GO" id="GO:0005634">
    <property type="term" value="C:nucleus"/>
    <property type="evidence" value="ECO:0007669"/>
    <property type="project" value="TreeGrafter"/>
</dbReference>
<evidence type="ECO:0000256" key="2">
    <source>
        <dbReference type="SAM" id="MobiDB-lite"/>
    </source>
</evidence>
<proteinExistence type="predicted"/>
<dbReference type="InterPro" id="IPR052795">
    <property type="entry name" value="RREB1"/>
</dbReference>
<feature type="domain" description="C2H2-type" evidence="3">
    <location>
        <begin position="43"/>
        <end position="70"/>
    </location>
</feature>
<dbReference type="PANTHER" id="PTHR46451">
    <property type="entry name" value="RAS-RESPONSIVE ELEMENT-BINDING PROTEIN 1"/>
    <property type="match status" value="1"/>
</dbReference>
<keyword evidence="1" id="KW-0862">Zinc</keyword>
<dbReference type="PROSITE" id="PS00028">
    <property type="entry name" value="ZINC_FINGER_C2H2_1"/>
    <property type="match status" value="2"/>
</dbReference>
<keyword evidence="1" id="KW-0479">Metal-binding</keyword>
<feature type="domain" description="C2H2-type" evidence="3">
    <location>
        <begin position="99"/>
        <end position="127"/>
    </location>
</feature>
<dbReference type="GO" id="GO:0001228">
    <property type="term" value="F:DNA-binding transcription activator activity, RNA polymerase II-specific"/>
    <property type="evidence" value="ECO:0007669"/>
    <property type="project" value="TreeGrafter"/>
</dbReference>
<gene>
    <name evidence="4" type="ORF">BSL78_28936</name>
</gene>
<name>A0A2G8JES6_STIJA</name>
<dbReference type="Pfam" id="PF13909">
    <property type="entry name" value="zf-H2C2_5"/>
    <property type="match status" value="1"/>
</dbReference>
<dbReference type="Pfam" id="PF00096">
    <property type="entry name" value="zf-C2H2"/>
    <property type="match status" value="2"/>
</dbReference>
<dbReference type="FunFam" id="3.30.160.60:FF:000448">
    <property type="entry name" value="RE1-silencing transcription factor A"/>
    <property type="match status" value="1"/>
</dbReference>
<feature type="region of interest" description="Disordered" evidence="2">
    <location>
        <begin position="1"/>
        <end position="37"/>
    </location>
</feature>
<comment type="caution">
    <text evidence="4">The sequence shown here is derived from an EMBL/GenBank/DDBJ whole genome shotgun (WGS) entry which is preliminary data.</text>
</comment>
<dbReference type="PROSITE" id="PS50157">
    <property type="entry name" value="ZINC_FINGER_C2H2_2"/>
    <property type="match status" value="3"/>
</dbReference>
<evidence type="ECO:0000313" key="4">
    <source>
        <dbReference type="EMBL" id="PIK34244.1"/>
    </source>
</evidence>
<accession>A0A2G8JES6</accession>
<keyword evidence="5" id="KW-1185">Reference proteome</keyword>
<keyword evidence="1" id="KW-0863">Zinc-finger</keyword>
<evidence type="ECO:0000259" key="3">
    <source>
        <dbReference type="PROSITE" id="PS50157"/>
    </source>
</evidence>
<evidence type="ECO:0000313" key="5">
    <source>
        <dbReference type="Proteomes" id="UP000230750"/>
    </source>
</evidence>
<reference evidence="4 5" key="1">
    <citation type="journal article" date="2017" name="PLoS Biol.">
        <title>The sea cucumber genome provides insights into morphological evolution and visceral regeneration.</title>
        <authorList>
            <person name="Zhang X."/>
            <person name="Sun L."/>
            <person name="Yuan J."/>
            <person name="Sun Y."/>
            <person name="Gao Y."/>
            <person name="Zhang L."/>
            <person name="Li S."/>
            <person name="Dai H."/>
            <person name="Hamel J.F."/>
            <person name="Liu C."/>
            <person name="Yu Y."/>
            <person name="Liu S."/>
            <person name="Lin W."/>
            <person name="Guo K."/>
            <person name="Jin S."/>
            <person name="Xu P."/>
            <person name="Storey K.B."/>
            <person name="Huan P."/>
            <person name="Zhang T."/>
            <person name="Zhou Y."/>
            <person name="Zhang J."/>
            <person name="Lin C."/>
            <person name="Li X."/>
            <person name="Xing L."/>
            <person name="Huo D."/>
            <person name="Sun M."/>
            <person name="Wang L."/>
            <person name="Mercier A."/>
            <person name="Li F."/>
            <person name="Yang H."/>
            <person name="Xiang J."/>
        </authorList>
    </citation>
    <scope>NUCLEOTIDE SEQUENCE [LARGE SCALE GENOMIC DNA]</scope>
    <source>
        <strain evidence="4">Shaxun</strain>
        <tissue evidence="4">Muscle</tissue>
    </source>
</reference>
<dbReference type="FunFam" id="3.30.160.60:FF:001967">
    <property type="entry name" value="Ras-responsive element-binding protein"/>
    <property type="match status" value="1"/>
</dbReference>